<gene>
    <name evidence="2" type="ORF">GBAR_LOCUS14451</name>
</gene>
<keyword evidence="1" id="KW-0732">Signal</keyword>
<comment type="caution">
    <text evidence="2">The sequence shown here is derived from an EMBL/GenBank/DDBJ whole genome shotgun (WGS) entry which is preliminary data.</text>
</comment>
<evidence type="ECO:0000313" key="3">
    <source>
        <dbReference type="Proteomes" id="UP001174909"/>
    </source>
</evidence>
<feature type="chain" id="PRO_5041248747" evidence="1">
    <location>
        <begin position="21"/>
        <end position="364"/>
    </location>
</feature>
<proteinExistence type="predicted"/>
<dbReference type="AlphaFoldDB" id="A0AA35WSG6"/>
<evidence type="ECO:0000256" key="1">
    <source>
        <dbReference type="SAM" id="SignalP"/>
    </source>
</evidence>
<dbReference type="EMBL" id="CASHTH010002111">
    <property type="protein sequence ID" value="CAI8024940.1"/>
    <property type="molecule type" value="Genomic_DNA"/>
</dbReference>
<keyword evidence="3" id="KW-1185">Reference proteome</keyword>
<name>A0AA35WSG6_GEOBA</name>
<reference evidence="2" key="1">
    <citation type="submission" date="2023-03" db="EMBL/GenBank/DDBJ databases">
        <authorList>
            <person name="Steffen K."/>
            <person name="Cardenas P."/>
        </authorList>
    </citation>
    <scope>NUCLEOTIDE SEQUENCE</scope>
</reference>
<accession>A0AA35WSG6</accession>
<dbReference type="Proteomes" id="UP001174909">
    <property type="component" value="Unassembled WGS sequence"/>
</dbReference>
<evidence type="ECO:0000313" key="2">
    <source>
        <dbReference type="EMBL" id="CAI8024940.1"/>
    </source>
</evidence>
<organism evidence="2 3">
    <name type="scientific">Geodia barretti</name>
    <name type="common">Barrett's horny sponge</name>
    <dbReference type="NCBI Taxonomy" id="519541"/>
    <lineage>
        <taxon>Eukaryota</taxon>
        <taxon>Metazoa</taxon>
        <taxon>Porifera</taxon>
        <taxon>Demospongiae</taxon>
        <taxon>Heteroscleromorpha</taxon>
        <taxon>Tetractinellida</taxon>
        <taxon>Astrophorina</taxon>
        <taxon>Geodiidae</taxon>
        <taxon>Geodia</taxon>
    </lineage>
</organism>
<protein>
    <submittedName>
        <fullName evidence="2">Uncharacterized protein</fullName>
    </submittedName>
</protein>
<feature type="signal peptide" evidence="1">
    <location>
        <begin position="1"/>
        <end position="20"/>
    </location>
</feature>
<sequence length="364" mass="39646">MKTLLVLVGVLTLSLTDIGASQCDVVRLAAAVHETLSPFMTEMRESLAVVTTEMRETAAAVKENLTIIEGQVNSLSRDLEDHKNKTTTELAAIDSKLNSLDSKQDGLSMTVMTVHSEQEHNVLTNVTKELKKTADYILGHVPTFKCGGTGGWRRVVYLNMTDPNTYCPSGWQLTSHSKRTCGRVSGGYGLSCDSVFFPVSGGDYSSVCGSIIAYQYGQIDGFELYHDGRATTIEQPYVCGVSLTHGSPRQHIWTFAAGSSEAQPTWEDACPCDASISITIPPFVGEDYFCESGDLSGSPVGNFYLDDPLWDGEGCSSNSSCCSFNKPPYFTQRLPSPTSDPIEARLCRLGLDDSPVEFMELYVK</sequence>